<comment type="caution">
    <text evidence="1">The sequence shown here is derived from an EMBL/GenBank/DDBJ whole genome shotgun (WGS) entry which is preliminary data.</text>
</comment>
<evidence type="ECO:0000313" key="1">
    <source>
        <dbReference type="EMBL" id="HGS87485.1"/>
    </source>
</evidence>
<sequence length="94" mass="10986">MTSVNIAEEKISGEIIQRYGRTNPPLHRLEHRPDGSSSPFQRKWLIQPILLHGRAEDVARLDLKEIESLLDQVKLTAFLRNFWKDYLEHVHAQS</sequence>
<dbReference type="AlphaFoldDB" id="A0A7C4PXP2"/>
<accession>A0A7C4PXP2</accession>
<protein>
    <submittedName>
        <fullName evidence="1">Uncharacterized protein</fullName>
    </submittedName>
</protein>
<name>A0A7C4PXP2_9CHLR</name>
<dbReference type="EMBL" id="DSXR01000078">
    <property type="protein sequence ID" value="HGS87485.1"/>
    <property type="molecule type" value="Genomic_DNA"/>
</dbReference>
<reference evidence="1" key="1">
    <citation type="journal article" date="2020" name="mSystems">
        <title>Genome- and Community-Level Interaction Insights into Carbon Utilization and Element Cycling Functions of Hydrothermarchaeota in Hydrothermal Sediment.</title>
        <authorList>
            <person name="Zhou Z."/>
            <person name="Liu Y."/>
            <person name="Xu W."/>
            <person name="Pan J."/>
            <person name="Luo Z.H."/>
            <person name="Li M."/>
        </authorList>
    </citation>
    <scope>NUCLEOTIDE SEQUENCE [LARGE SCALE GENOMIC DNA]</scope>
    <source>
        <strain evidence="1">SpSt-556</strain>
    </source>
</reference>
<organism evidence="1">
    <name type="scientific">Bellilinea caldifistulae</name>
    <dbReference type="NCBI Taxonomy" id="360411"/>
    <lineage>
        <taxon>Bacteria</taxon>
        <taxon>Bacillati</taxon>
        <taxon>Chloroflexota</taxon>
        <taxon>Anaerolineae</taxon>
        <taxon>Anaerolineales</taxon>
        <taxon>Anaerolineaceae</taxon>
        <taxon>Bellilinea</taxon>
    </lineage>
</organism>
<gene>
    <name evidence="1" type="ORF">ENT17_07685</name>
</gene>
<proteinExistence type="predicted"/>